<evidence type="ECO:0000313" key="11">
    <source>
        <dbReference type="Proteomes" id="UP000178377"/>
    </source>
</evidence>
<evidence type="ECO:0000313" key="10">
    <source>
        <dbReference type="EMBL" id="OGE88971.1"/>
    </source>
</evidence>
<dbReference type="AlphaFoldDB" id="A0A1F5PGE0"/>
<keyword evidence="4 7" id="KW-0328">Glycosyltransferase</keyword>
<dbReference type="Gene3D" id="3.40.50.2000">
    <property type="entry name" value="Glycogen Phosphorylase B"/>
    <property type="match status" value="2"/>
</dbReference>
<protein>
    <recommendedName>
        <fullName evidence="7">Glycogen synthase</fullName>
        <ecNumber evidence="7">2.4.1.21</ecNumber>
    </recommendedName>
    <alternativeName>
        <fullName evidence="7">Starch [bacterial glycogen] synthase</fullName>
    </alternativeName>
</protein>
<feature type="binding site" evidence="7">
    <location>
        <position position="15"/>
    </location>
    <ligand>
        <name>ADP-alpha-D-glucose</name>
        <dbReference type="ChEBI" id="CHEBI:57498"/>
    </ligand>
</feature>
<dbReference type="EMBL" id="MFEO01000027">
    <property type="protein sequence ID" value="OGE88971.1"/>
    <property type="molecule type" value="Genomic_DNA"/>
</dbReference>
<evidence type="ECO:0000256" key="4">
    <source>
        <dbReference type="ARBA" id="ARBA00022676"/>
    </source>
</evidence>
<sequence length="481" mass="53868">MRISFVAAEVAPYAKVGGLADVVGSLPKALADLGCLPRVIVPRYEHIRLADMGAEQVAVFSIPFAGQSYNAKIYRSQLLHARVPLYLIDQPIWLSSGDIYRQKDSVSDSSFLLKRFLFFCLAAQTLITKLRFAPHIVHVHDWMTAPLCLLPDPTGRNANGSKRVLTIHNIGNEGFANAELLNLVGLTLRSFSPLTRSKDDHHFFNTFAQAILEADCINTVSPTYAKEILTSKFGGGLERVLKKRARNLRGILNGIDTEYFNPASDQFIAEPFTQDSLKRKPANKRDLQKNLGLRVSDPAFLCGIVTRLSEQKGIELLIHAMKHPVSKDMQFAILGEGNAEYEEILRSLSHDHSGQIAFSARYDSHLARKIYAGADAFLMPSRYEPCGLAQLIALRYGTVPIVHDTGGLHDTVVDFRKRNGQGFLFKGFAPKEFLKVLDAARREFLVPQRWQRLQLNGMSADHSWQRSAQEYLQMYQSIVAK</sequence>
<dbReference type="EC" id="2.4.1.21" evidence="7"/>
<keyword evidence="6 7" id="KW-0320">Glycogen biosynthesis</keyword>
<dbReference type="PANTHER" id="PTHR45825:SF11">
    <property type="entry name" value="ALPHA AMYLASE DOMAIN-CONTAINING PROTEIN"/>
    <property type="match status" value="1"/>
</dbReference>
<keyword evidence="5 7" id="KW-0808">Transferase</keyword>
<evidence type="ECO:0000256" key="6">
    <source>
        <dbReference type="ARBA" id="ARBA00023056"/>
    </source>
</evidence>
<dbReference type="GO" id="GO:0005978">
    <property type="term" value="P:glycogen biosynthetic process"/>
    <property type="evidence" value="ECO:0007669"/>
    <property type="project" value="UniProtKB-UniRule"/>
</dbReference>
<evidence type="ECO:0000256" key="3">
    <source>
        <dbReference type="ARBA" id="ARBA00010281"/>
    </source>
</evidence>
<dbReference type="Proteomes" id="UP000178377">
    <property type="component" value="Unassembled WGS sequence"/>
</dbReference>
<dbReference type="NCBIfam" id="TIGR02095">
    <property type="entry name" value="glgA"/>
    <property type="match status" value="1"/>
</dbReference>
<dbReference type="GO" id="GO:0004373">
    <property type="term" value="F:alpha-1,4-glucan glucosyltransferase (UDP-glucose donor) activity"/>
    <property type="evidence" value="ECO:0007669"/>
    <property type="project" value="InterPro"/>
</dbReference>
<comment type="function">
    <text evidence="2 7">Synthesizes alpha-1,4-glucan chains using ADP-glucose.</text>
</comment>
<dbReference type="PANTHER" id="PTHR45825">
    <property type="entry name" value="GRANULE-BOUND STARCH SYNTHASE 1, CHLOROPLASTIC/AMYLOPLASTIC"/>
    <property type="match status" value="1"/>
</dbReference>
<dbReference type="HAMAP" id="MF_00484">
    <property type="entry name" value="Glycogen_synth"/>
    <property type="match status" value="1"/>
</dbReference>
<feature type="domain" description="Starch synthase catalytic" evidence="9">
    <location>
        <begin position="2"/>
        <end position="243"/>
    </location>
</feature>
<accession>A0A1F5PGE0</accession>
<dbReference type="Pfam" id="PF08323">
    <property type="entry name" value="Glyco_transf_5"/>
    <property type="match status" value="1"/>
</dbReference>
<dbReference type="CDD" id="cd03791">
    <property type="entry name" value="GT5_Glycogen_synthase_DULL1-like"/>
    <property type="match status" value="1"/>
</dbReference>
<feature type="domain" description="Glycosyl transferase family 1" evidence="8">
    <location>
        <begin position="303"/>
        <end position="438"/>
    </location>
</feature>
<dbReference type="SUPFAM" id="SSF53756">
    <property type="entry name" value="UDP-Glycosyltransferase/glycogen phosphorylase"/>
    <property type="match status" value="1"/>
</dbReference>
<comment type="catalytic activity">
    <reaction evidence="1 7">
        <text>[(1-&gt;4)-alpha-D-glucosyl](n) + ADP-alpha-D-glucose = [(1-&gt;4)-alpha-D-glucosyl](n+1) + ADP + H(+)</text>
        <dbReference type="Rhea" id="RHEA:18189"/>
        <dbReference type="Rhea" id="RHEA-COMP:9584"/>
        <dbReference type="Rhea" id="RHEA-COMP:9587"/>
        <dbReference type="ChEBI" id="CHEBI:15378"/>
        <dbReference type="ChEBI" id="CHEBI:15444"/>
        <dbReference type="ChEBI" id="CHEBI:57498"/>
        <dbReference type="ChEBI" id="CHEBI:456216"/>
        <dbReference type="EC" id="2.4.1.21"/>
    </reaction>
</comment>
<reference evidence="10 11" key="1">
    <citation type="journal article" date="2016" name="Nat. Commun.">
        <title>Thousands of microbial genomes shed light on interconnected biogeochemical processes in an aquifer system.</title>
        <authorList>
            <person name="Anantharaman K."/>
            <person name="Brown C.T."/>
            <person name="Hug L.A."/>
            <person name="Sharon I."/>
            <person name="Castelle C.J."/>
            <person name="Probst A.J."/>
            <person name="Thomas B.C."/>
            <person name="Singh A."/>
            <person name="Wilkins M.J."/>
            <person name="Karaoz U."/>
            <person name="Brodie E.L."/>
            <person name="Williams K.H."/>
            <person name="Hubbard S.S."/>
            <person name="Banfield J.F."/>
        </authorList>
    </citation>
    <scope>NUCLEOTIDE SEQUENCE [LARGE SCALE GENOMIC DNA]</scope>
</reference>
<name>A0A1F5PGE0_9BACT</name>
<dbReference type="Pfam" id="PF00534">
    <property type="entry name" value="Glycos_transf_1"/>
    <property type="match status" value="1"/>
</dbReference>
<comment type="pathway">
    <text evidence="7">Glycan biosynthesis; glycogen biosynthesis.</text>
</comment>
<dbReference type="UniPathway" id="UPA00164"/>
<dbReference type="InterPro" id="IPR013534">
    <property type="entry name" value="Starch_synth_cat_dom"/>
</dbReference>
<evidence type="ECO:0000256" key="5">
    <source>
        <dbReference type="ARBA" id="ARBA00022679"/>
    </source>
</evidence>
<organism evidence="10 11">
    <name type="scientific">Candidatus Doudnabacteria bacterium RIFCSPHIGHO2_01_FULL_50_11</name>
    <dbReference type="NCBI Taxonomy" id="1817828"/>
    <lineage>
        <taxon>Bacteria</taxon>
        <taxon>Candidatus Doudnaibacteriota</taxon>
    </lineage>
</organism>
<comment type="similarity">
    <text evidence="3 7">Belongs to the glycosyltransferase 1 family. Bacterial/plant glycogen synthase subfamily.</text>
</comment>
<evidence type="ECO:0000259" key="8">
    <source>
        <dbReference type="Pfam" id="PF00534"/>
    </source>
</evidence>
<evidence type="ECO:0000256" key="1">
    <source>
        <dbReference type="ARBA" id="ARBA00001478"/>
    </source>
</evidence>
<gene>
    <name evidence="7" type="primary">glgA</name>
    <name evidence="10" type="ORF">A2722_04300</name>
</gene>
<dbReference type="STRING" id="1817828.A2722_04300"/>
<dbReference type="InterPro" id="IPR001296">
    <property type="entry name" value="Glyco_trans_1"/>
</dbReference>
<evidence type="ECO:0000256" key="2">
    <source>
        <dbReference type="ARBA" id="ARBA00002764"/>
    </source>
</evidence>
<comment type="caution">
    <text evidence="10">The sequence shown here is derived from an EMBL/GenBank/DDBJ whole genome shotgun (WGS) entry which is preliminary data.</text>
</comment>
<dbReference type="InterPro" id="IPR011835">
    <property type="entry name" value="GS/SS"/>
</dbReference>
<evidence type="ECO:0000259" key="9">
    <source>
        <dbReference type="Pfam" id="PF08323"/>
    </source>
</evidence>
<proteinExistence type="inferred from homology"/>
<evidence type="ECO:0000256" key="7">
    <source>
        <dbReference type="HAMAP-Rule" id="MF_00484"/>
    </source>
</evidence>
<dbReference type="GO" id="GO:0009011">
    <property type="term" value="F:alpha-1,4-glucan glucosyltransferase (ADP-glucose donor) activity"/>
    <property type="evidence" value="ECO:0007669"/>
    <property type="project" value="UniProtKB-UniRule"/>
</dbReference>